<accession>A0A9Q3W328</accession>
<dbReference type="Pfam" id="PF14052">
    <property type="entry name" value="Caps_assemb_Wzi"/>
    <property type="match status" value="1"/>
</dbReference>
<dbReference type="AlphaFoldDB" id="A0A9Q3W328"/>
<dbReference type="InterPro" id="IPR038636">
    <property type="entry name" value="Wzi_sf"/>
</dbReference>
<protein>
    <submittedName>
        <fullName evidence="2">Capsule assembly Wzi family protein</fullName>
    </submittedName>
</protein>
<gene>
    <name evidence="2" type="ORF">LZG35_03295</name>
</gene>
<comment type="caution">
    <text evidence="2">The sequence shown here is derived from an EMBL/GenBank/DDBJ whole genome shotgun (WGS) entry which is preliminary data.</text>
</comment>
<feature type="chain" id="PRO_5040146497" evidence="1">
    <location>
        <begin position="26"/>
        <end position="499"/>
    </location>
</feature>
<evidence type="ECO:0000313" key="3">
    <source>
        <dbReference type="Proteomes" id="UP001107961"/>
    </source>
</evidence>
<sequence length="499" mass="54653">MVDWAKWLKGSAAVALVGWVSGAQAAPWVETGDLRARHHVEALSAMGCFKGLTLTWPLNWSAIAVGMSGMPEECRGSDHAAYLRAAMDQAKGQTRTATLTLGGANQEPLFSHFGSQPMGEADARMAVSYTGRRWAANIEAQYIDNDRDGTEVRADGSYVAGRFGNWQLGVGAIDRWWGPGWHSSLAWSSNARPVAGFWVSRQTPYAPQSRWLNWIGPWDLRMFGGQLEQDRGIPDAKLLGGRLTLRPASFLQLGFTRLFQWGGEGGSESWSSLGDAIIGKDNGQTSGFDEGEDPSNQLAGFDFRASFPLFGVPTSFYGQAMGEDEAGYMPSKYATQFGFDFLTHMGKGSQRFFIEGANTVAGDLFGNARNGVMYEHSRYTSGFRYYGRNLASTWESDAKVATLGMQQFFRSGVVFTAALSSATLNVDGGKRAQVHPDGAEILQAVDEQDVILGELRLEHDFLGGRLTWALAATDDPVETFAGESERLTAMAQWRRTFDW</sequence>
<feature type="signal peptide" evidence="1">
    <location>
        <begin position="1"/>
        <end position="25"/>
    </location>
</feature>
<evidence type="ECO:0000256" key="1">
    <source>
        <dbReference type="SAM" id="SignalP"/>
    </source>
</evidence>
<keyword evidence="3" id="KW-1185">Reference proteome</keyword>
<keyword evidence="1" id="KW-0732">Signal</keyword>
<name>A0A9Q3W328_9GAMM</name>
<reference evidence="2" key="1">
    <citation type="submission" date="2022-01" db="EMBL/GenBank/DDBJ databases">
        <authorList>
            <person name="Karlyshev A.V."/>
            <person name="Jaspars M."/>
        </authorList>
    </citation>
    <scope>NUCLEOTIDE SEQUENCE</scope>
    <source>
        <strain evidence="2">AGSA3-2</strain>
    </source>
</reference>
<dbReference type="InterPro" id="IPR026950">
    <property type="entry name" value="Caps_assemb_Wzi"/>
</dbReference>
<dbReference type="Proteomes" id="UP001107961">
    <property type="component" value="Unassembled WGS sequence"/>
</dbReference>
<dbReference type="RefSeq" id="WP_063140825.1">
    <property type="nucleotide sequence ID" value="NZ_JAJVKT010000003.1"/>
</dbReference>
<dbReference type="EMBL" id="JAJVKT010000003">
    <property type="protein sequence ID" value="MCE7507651.1"/>
    <property type="molecule type" value="Genomic_DNA"/>
</dbReference>
<dbReference type="Gene3D" id="2.40.160.130">
    <property type="entry name" value="Capsule assembly protein Wzi"/>
    <property type="match status" value="1"/>
</dbReference>
<organism evidence="2 3">
    <name type="scientific">Alloalcanivorax xenomutans</name>
    <dbReference type="NCBI Taxonomy" id="1094342"/>
    <lineage>
        <taxon>Bacteria</taxon>
        <taxon>Pseudomonadati</taxon>
        <taxon>Pseudomonadota</taxon>
        <taxon>Gammaproteobacteria</taxon>
        <taxon>Oceanospirillales</taxon>
        <taxon>Alcanivoracaceae</taxon>
        <taxon>Alloalcanivorax</taxon>
    </lineage>
</organism>
<evidence type="ECO:0000313" key="2">
    <source>
        <dbReference type="EMBL" id="MCE7507651.1"/>
    </source>
</evidence>
<proteinExistence type="predicted"/>